<protein>
    <submittedName>
        <fullName evidence="2">Uncharacterized protein</fullName>
    </submittedName>
</protein>
<accession>A0A9D4CCN7</accession>
<reference evidence="2" key="1">
    <citation type="journal article" date="2019" name="bioRxiv">
        <title>The Genome of the Zebra Mussel, Dreissena polymorpha: A Resource for Invasive Species Research.</title>
        <authorList>
            <person name="McCartney M.A."/>
            <person name="Auch B."/>
            <person name="Kono T."/>
            <person name="Mallez S."/>
            <person name="Zhang Y."/>
            <person name="Obille A."/>
            <person name="Becker A."/>
            <person name="Abrahante J.E."/>
            <person name="Garbe J."/>
            <person name="Badalamenti J.P."/>
            <person name="Herman A."/>
            <person name="Mangelson H."/>
            <person name="Liachko I."/>
            <person name="Sullivan S."/>
            <person name="Sone E.D."/>
            <person name="Koren S."/>
            <person name="Silverstein K.A.T."/>
            <person name="Beckman K.B."/>
            <person name="Gohl D.M."/>
        </authorList>
    </citation>
    <scope>NUCLEOTIDE SEQUENCE</scope>
    <source>
        <strain evidence="2">Duluth1</strain>
        <tissue evidence="2">Whole animal</tissue>
    </source>
</reference>
<name>A0A9D4CCN7_DREPO</name>
<evidence type="ECO:0000256" key="1">
    <source>
        <dbReference type="SAM" id="MobiDB-lite"/>
    </source>
</evidence>
<keyword evidence="3" id="KW-1185">Reference proteome</keyword>
<sequence>MSDLENLFQMGEKSGLSGETLLSFIREREEAERKERAYEREERNREREFKKLEMEREIEMER</sequence>
<feature type="region of interest" description="Disordered" evidence="1">
    <location>
        <begin position="43"/>
        <end position="62"/>
    </location>
</feature>
<dbReference type="Proteomes" id="UP000828390">
    <property type="component" value="Unassembled WGS sequence"/>
</dbReference>
<proteinExistence type="predicted"/>
<gene>
    <name evidence="2" type="ORF">DPMN_064143</name>
</gene>
<organism evidence="2 3">
    <name type="scientific">Dreissena polymorpha</name>
    <name type="common">Zebra mussel</name>
    <name type="synonym">Mytilus polymorpha</name>
    <dbReference type="NCBI Taxonomy" id="45954"/>
    <lineage>
        <taxon>Eukaryota</taxon>
        <taxon>Metazoa</taxon>
        <taxon>Spiralia</taxon>
        <taxon>Lophotrochozoa</taxon>
        <taxon>Mollusca</taxon>
        <taxon>Bivalvia</taxon>
        <taxon>Autobranchia</taxon>
        <taxon>Heteroconchia</taxon>
        <taxon>Euheterodonta</taxon>
        <taxon>Imparidentia</taxon>
        <taxon>Neoheterodontei</taxon>
        <taxon>Myida</taxon>
        <taxon>Dreissenoidea</taxon>
        <taxon>Dreissenidae</taxon>
        <taxon>Dreissena</taxon>
    </lineage>
</organism>
<evidence type="ECO:0000313" key="2">
    <source>
        <dbReference type="EMBL" id="KAH3721224.1"/>
    </source>
</evidence>
<dbReference type="EMBL" id="JAIWYP010000013">
    <property type="protein sequence ID" value="KAH3721224.1"/>
    <property type="molecule type" value="Genomic_DNA"/>
</dbReference>
<comment type="caution">
    <text evidence="2">The sequence shown here is derived from an EMBL/GenBank/DDBJ whole genome shotgun (WGS) entry which is preliminary data.</text>
</comment>
<dbReference type="AlphaFoldDB" id="A0A9D4CCN7"/>
<evidence type="ECO:0000313" key="3">
    <source>
        <dbReference type="Proteomes" id="UP000828390"/>
    </source>
</evidence>
<reference evidence="2" key="2">
    <citation type="submission" date="2020-11" db="EMBL/GenBank/DDBJ databases">
        <authorList>
            <person name="McCartney M.A."/>
            <person name="Auch B."/>
            <person name="Kono T."/>
            <person name="Mallez S."/>
            <person name="Becker A."/>
            <person name="Gohl D.M."/>
            <person name="Silverstein K.A.T."/>
            <person name="Koren S."/>
            <person name="Bechman K.B."/>
            <person name="Herman A."/>
            <person name="Abrahante J.E."/>
            <person name="Garbe J."/>
        </authorList>
    </citation>
    <scope>NUCLEOTIDE SEQUENCE</scope>
    <source>
        <strain evidence="2">Duluth1</strain>
        <tissue evidence="2">Whole animal</tissue>
    </source>
</reference>